<dbReference type="Proteomes" id="UP001498398">
    <property type="component" value="Unassembled WGS sequence"/>
</dbReference>
<dbReference type="EMBL" id="JBANRG010000014">
    <property type="protein sequence ID" value="KAK7460859.1"/>
    <property type="molecule type" value="Genomic_DNA"/>
</dbReference>
<gene>
    <name evidence="1" type="ORF">VKT23_008790</name>
</gene>
<name>A0ABR1JI51_9AGAR</name>
<evidence type="ECO:0000313" key="2">
    <source>
        <dbReference type="Proteomes" id="UP001498398"/>
    </source>
</evidence>
<comment type="caution">
    <text evidence="1">The sequence shown here is derived from an EMBL/GenBank/DDBJ whole genome shotgun (WGS) entry which is preliminary data.</text>
</comment>
<evidence type="ECO:0008006" key="3">
    <source>
        <dbReference type="Google" id="ProtNLM"/>
    </source>
</evidence>
<reference evidence="1 2" key="1">
    <citation type="submission" date="2024-01" db="EMBL/GenBank/DDBJ databases">
        <title>A draft genome for the cacao thread blight pathogen Marasmiellus scandens.</title>
        <authorList>
            <person name="Baruah I.K."/>
            <person name="Leung J."/>
            <person name="Bukari Y."/>
            <person name="Amoako-Attah I."/>
            <person name="Meinhardt L.W."/>
            <person name="Bailey B.A."/>
            <person name="Cohen S.P."/>
        </authorList>
    </citation>
    <scope>NUCLEOTIDE SEQUENCE [LARGE SCALE GENOMIC DNA]</scope>
    <source>
        <strain evidence="1 2">GH-19</strain>
    </source>
</reference>
<evidence type="ECO:0000313" key="1">
    <source>
        <dbReference type="EMBL" id="KAK7460859.1"/>
    </source>
</evidence>
<sequence>MSVVPRDDSINPQDHALKILHLIQAHILLAQYLFRTGSVLEGKYYVQGALSLVLGAGFYPEAGHTGQKSVEISELHDIAGPQERIGAFWTSFTLRNLWAIATASSSLLRGDSRCMKDSAGLFFNGHDSSLAKAVYLWDRTTRFDDQHYDDSSSSHFFDLDNMIHQRIQESSFSVSPENVHVQTLLHLAMIDLHKPFPHDPVSDNKIMTSLGLAIRLAIDQDTVEWRVFNPILPVLWRKIAEILVRQIKLHHQESLTRVILNDARVNEYIDSIIGILSLLRTMEELSIHSGLMGLEANRVRSLYELELKGLLDITP</sequence>
<protein>
    <recommendedName>
        <fullName evidence="3">Transcription factor domain-containing protein</fullName>
    </recommendedName>
</protein>
<keyword evidence="2" id="KW-1185">Reference proteome</keyword>
<organism evidence="1 2">
    <name type="scientific">Marasmiellus scandens</name>
    <dbReference type="NCBI Taxonomy" id="2682957"/>
    <lineage>
        <taxon>Eukaryota</taxon>
        <taxon>Fungi</taxon>
        <taxon>Dikarya</taxon>
        <taxon>Basidiomycota</taxon>
        <taxon>Agaricomycotina</taxon>
        <taxon>Agaricomycetes</taxon>
        <taxon>Agaricomycetidae</taxon>
        <taxon>Agaricales</taxon>
        <taxon>Marasmiineae</taxon>
        <taxon>Omphalotaceae</taxon>
        <taxon>Marasmiellus</taxon>
    </lineage>
</organism>
<accession>A0ABR1JI51</accession>
<proteinExistence type="predicted"/>